<keyword evidence="7" id="KW-0460">Magnesium</keyword>
<dbReference type="FunFam" id="1.10.1520.10:FF:000004">
    <property type="entry name" value="Endoribonuclease dicer-like 1"/>
    <property type="match status" value="1"/>
</dbReference>
<keyword evidence="5" id="KW-0255">Endonuclease</keyword>
<dbReference type="InterPro" id="IPR014720">
    <property type="entry name" value="dsRBD_dom"/>
</dbReference>
<comment type="cofactor">
    <cofactor evidence="1">
        <name>Mn(2+)</name>
        <dbReference type="ChEBI" id="CHEBI:29035"/>
    </cofactor>
</comment>
<dbReference type="SUPFAM" id="SSF54768">
    <property type="entry name" value="dsRNA-binding domain-like"/>
    <property type="match status" value="2"/>
</dbReference>
<evidence type="ECO:0000256" key="4">
    <source>
        <dbReference type="ARBA" id="ARBA00022723"/>
    </source>
</evidence>
<dbReference type="GO" id="GO:0046872">
    <property type="term" value="F:metal ion binding"/>
    <property type="evidence" value="ECO:0007669"/>
    <property type="project" value="UniProtKB-KW"/>
</dbReference>
<evidence type="ECO:0000256" key="7">
    <source>
        <dbReference type="ARBA" id="ARBA00022842"/>
    </source>
</evidence>
<feature type="domain" description="RNase III" evidence="9">
    <location>
        <begin position="46"/>
        <end position="188"/>
    </location>
</feature>
<gene>
    <name evidence="10" type="ORF">ANE_LOCUS9447</name>
</gene>
<evidence type="ECO:0000259" key="9">
    <source>
        <dbReference type="PROSITE" id="PS50142"/>
    </source>
</evidence>
<dbReference type="PANTHER" id="PTHR14950:SF49">
    <property type="entry name" value="RIBONUCLEASE 3-LIKE PROTEIN 2-RELATED"/>
    <property type="match status" value="1"/>
</dbReference>
<dbReference type="GO" id="GO:0003723">
    <property type="term" value="F:RNA binding"/>
    <property type="evidence" value="ECO:0007669"/>
    <property type="project" value="UniProtKB-KW"/>
</dbReference>
<organism evidence="10 11">
    <name type="scientific">Arabis nemorensis</name>
    <dbReference type="NCBI Taxonomy" id="586526"/>
    <lineage>
        <taxon>Eukaryota</taxon>
        <taxon>Viridiplantae</taxon>
        <taxon>Streptophyta</taxon>
        <taxon>Embryophyta</taxon>
        <taxon>Tracheophyta</taxon>
        <taxon>Spermatophyta</taxon>
        <taxon>Magnoliopsida</taxon>
        <taxon>eudicotyledons</taxon>
        <taxon>Gunneridae</taxon>
        <taxon>Pentapetalae</taxon>
        <taxon>rosids</taxon>
        <taxon>malvids</taxon>
        <taxon>Brassicales</taxon>
        <taxon>Brassicaceae</taxon>
        <taxon>Arabideae</taxon>
        <taxon>Arabis</taxon>
    </lineage>
</organism>
<evidence type="ECO:0000256" key="1">
    <source>
        <dbReference type="ARBA" id="ARBA00001936"/>
    </source>
</evidence>
<evidence type="ECO:0000256" key="6">
    <source>
        <dbReference type="ARBA" id="ARBA00022801"/>
    </source>
</evidence>
<evidence type="ECO:0000256" key="8">
    <source>
        <dbReference type="ARBA" id="ARBA00022884"/>
    </source>
</evidence>
<dbReference type="Proteomes" id="UP000489600">
    <property type="component" value="Unassembled WGS sequence"/>
</dbReference>
<dbReference type="Gene3D" id="3.30.160.20">
    <property type="match status" value="1"/>
</dbReference>
<accession>A0A565BBK6</accession>
<dbReference type="AlphaFoldDB" id="A0A565BBK6"/>
<dbReference type="CDD" id="cd00048">
    <property type="entry name" value="DSRM_SF"/>
    <property type="match status" value="1"/>
</dbReference>
<keyword evidence="11" id="KW-1185">Reference proteome</keyword>
<dbReference type="GO" id="GO:0005634">
    <property type="term" value="C:nucleus"/>
    <property type="evidence" value="ECO:0007669"/>
    <property type="project" value="TreeGrafter"/>
</dbReference>
<keyword evidence="3" id="KW-0540">Nuclease</keyword>
<dbReference type="GO" id="GO:0005737">
    <property type="term" value="C:cytoplasm"/>
    <property type="evidence" value="ECO:0007669"/>
    <property type="project" value="TreeGrafter"/>
</dbReference>
<keyword evidence="8" id="KW-0694">RNA-binding</keyword>
<dbReference type="GO" id="GO:0030422">
    <property type="term" value="P:siRNA processing"/>
    <property type="evidence" value="ECO:0007669"/>
    <property type="project" value="TreeGrafter"/>
</dbReference>
<dbReference type="Pfam" id="PF00636">
    <property type="entry name" value="Ribonuclease_3"/>
    <property type="match status" value="1"/>
</dbReference>
<keyword evidence="4" id="KW-0479">Metal-binding</keyword>
<name>A0A565BBK6_9BRAS</name>
<dbReference type="PROSITE" id="PS50142">
    <property type="entry name" value="RNASE_3_2"/>
    <property type="match status" value="1"/>
</dbReference>
<dbReference type="PROSITE" id="PS00517">
    <property type="entry name" value="RNASE_3_1"/>
    <property type="match status" value="1"/>
</dbReference>
<protein>
    <recommendedName>
        <fullName evidence="9">RNase III domain-containing protein</fullName>
    </recommendedName>
</protein>
<dbReference type="SUPFAM" id="SSF69065">
    <property type="entry name" value="RNase III domain-like"/>
    <property type="match status" value="1"/>
</dbReference>
<evidence type="ECO:0000313" key="10">
    <source>
        <dbReference type="EMBL" id="VVA99002.1"/>
    </source>
</evidence>
<dbReference type="GO" id="GO:0004525">
    <property type="term" value="F:ribonuclease III activity"/>
    <property type="evidence" value="ECO:0007669"/>
    <property type="project" value="InterPro"/>
</dbReference>
<evidence type="ECO:0000256" key="2">
    <source>
        <dbReference type="ARBA" id="ARBA00001946"/>
    </source>
</evidence>
<evidence type="ECO:0000313" key="11">
    <source>
        <dbReference type="Proteomes" id="UP000489600"/>
    </source>
</evidence>
<comment type="caution">
    <text evidence="10">The sequence shown here is derived from an EMBL/GenBank/DDBJ whole genome shotgun (WGS) entry which is preliminary data.</text>
</comment>
<dbReference type="OrthoDB" id="416741at2759"/>
<dbReference type="EMBL" id="CABITT030000003">
    <property type="protein sequence ID" value="VVA99002.1"/>
    <property type="molecule type" value="Genomic_DNA"/>
</dbReference>
<dbReference type="InterPro" id="IPR000999">
    <property type="entry name" value="RNase_III_dom"/>
</dbReference>
<dbReference type="CDD" id="cd00593">
    <property type="entry name" value="RIBOc"/>
    <property type="match status" value="1"/>
</dbReference>
<dbReference type="InterPro" id="IPR036389">
    <property type="entry name" value="RNase_III_sf"/>
</dbReference>
<evidence type="ECO:0000256" key="3">
    <source>
        <dbReference type="ARBA" id="ARBA00022722"/>
    </source>
</evidence>
<dbReference type="Gene3D" id="1.10.1520.10">
    <property type="entry name" value="Ribonuclease III domain"/>
    <property type="match status" value="1"/>
</dbReference>
<dbReference type="PANTHER" id="PTHR14950">
    <property type="entry name" value="DICER-RELATED"/>
    <property type="match status" value="1"/>
</dbReference>
<evidence type="ECO:0000256" key="5">
    <source>
        <dbReference type="ARBA" id="ARBA00022759"/>
    </source>
</evidence>
<comment type="cofactor">
    <cofactor evidence="2">
        <name>Mg(2+)</name>
        <dbReference type="ChEBI" id="CHEBI:18420"/>
    </cofactor>
</comment>
<dbReference type="SMART" id="SM00535">
    <property type="entry name" value="RIBOc"/>
    <property type="match status" value="1"/>
</dbReference>
<proteinExistence type="predicted"/>
<dbReference type="SMART" id="SM00358">
    <property type="entry name" value="DSRM"/>
    <property type="match status" value="2"/>
</dbReference>
<dbReference type="Pfam" id="PF00035">
    <property type="entry name" value="dsrm"/>
    <property type="match status" value="2"/>
</dbReference>
<keyword evidence="6" id="KW-0378">Hydrolase</keyword>
<reference evidence="10" key="1">
    <citation type="submission" date="2019-07" db="EMBL/GenBank/DDBJ databases">
        <authorList>
            <person name="Dittberner H."/>
        </authorList>
    </citation>
    <scope>NUCLEOTIDE SEQUENCE [LARGE SCALE GENOMIC DNA]</scope>
</reference>
<sequence>MDRFLSPDYNFPAITRFNLSDSVHHLPVSSTPSPASVPIVPLSPEMEAVEKIVKYSFVNKNLLKEALTHTSCVDFLSYERLEFVGDSAIGLALSNYLYLKYPNLEPRELSLLRAANVSTEKLARVALKHGLYQFLRRNAPPLDEMVKAFSEAVDKEDGPVAYGGLVKAPKVLADVVESVAGAIYIDVDFDLQRLWVIFRGLLEPIFTLDDLQQQPQPVSMLFKLCHKHDKRIDIRYWKDGKSSIAGVYLDDEFFASGRAEHKDIAKLIAAKEALGKFSESMPVEMVIDEGSQEVELEVAKRKLFEICSKKKWPKPIYSVEEGSNGKRFVCSANIKIPAVEGTLCMKGDERSKKKEAESSAAYHMIRALRCYNYL</sequence>